<feature type="domain" description="CCHC-type" evidence="3">
    <location>
        <begin position="284"/>
        <end position="298"/>
    </location>
</feature>
<dbReference type="GO" id="GO:0008270">
    <property type="term" value="F:zinc ion binding"/>
    <property type="evidence" value="ECO:0007669"/>
    <property type="project" value="UniProtKB-KW"/>
</dbReference>
<name>A0A6P8EU17_CLUHA</name>
<accession>A0A6P8EU17</accession>
<keyword evidence="1" id="KW-0862">Zinc</keyword>
<evidence type="ECO:0000313" key="5">
    <source>
        <dbReference type="RefSeq" id="XP_031415465.1"/>
    </source>
</evidence>
<evidence type="ECO:0000256" key="1">
    <source>
        <dbReference type="PROSITE-ProRule" id="PRU00047"/>
    </source>
</evidence>
<reference evidence="5" key="1">
    <citation type="submission" date="2025-08" db="UniProtKB">
        <authorList>
            <consortium name="RefSeq"/>
        </authorList>
    </citation>
    <scope>IDENTIFICATION</scope>
</reference>
<proteinExistence type="predicted"/>
<feature type="region of interest" description="Disordered" evidence="2">
    <location>
        <begin position="244"/>
        <end position="278"/>
    </location>
</feature>
<evidence type="ECO:0000256" key="2">
    <source>
        <dbReference type="SAM" id="MobiDB-lite"/>
    </source>
</evidence>
<gene>
    <name evidence="5" type="primary">LOC116218363</name>
</gene>
<dbReference type="KEGG" id="char:116218363"/>
<keyword evidence="1" id="KW-0479">Metal-binding</keyword>
<organism evidence="4 5">
    <name type="scientific">Clupea harengus</name>
    <name type="common">Atlantic herring</name>
    <dbReference type="NCBI Taxonomy" id="7950"/>
    <lineage>
        <taxon>Eukaryota</taxon>
        <taxon>Metazoa</taxon>
        <taxon>Chordata</taxon>
        <taxon>Craniata</taxon>
        <taxon>Vertebrata</taxon>
        <taxon>Euteleostomi</taxon>
        <taxon>Actinopterygii</taxon>
        <taxon>Neopterygii</taxon>
        <taxon>Teleostei</taxon>
        <taxon>Clupei</taxon>
        <taxon>Clupeiformes</taxon>
        <taxon>Clupeoidei</taxon>
        <taxon>Clupeidae</taxon>
        <taxon>Clupea</taxon>
    </lineage>
</organism>
<protein>
    <submittedName>
        <fullName evidence="5">Uncharacterized protein LOC116218363</fullName>
    </submittedName>
</protein>
<dbReference type="InterPro" id="IPR001878">
    <property type="entry name" value="Znf_CCHC"/>
</dbReference>
<keyword evidence="1" id="KW-0863">Zinc-finger</keyword>
<dbReference type="GeneID" id="116218363"/>
<dbReference type="GO" id="GO:0003676">
    <property type="term" value="F:nucleic acid binding"/>
    <property type="evidence" value="ECO:0007669"/>
    <property type="project" value="InterPro"/>
</dbReference>
<dbReference type="AlphaFoldDB" id="A0A6P8EU17"/>
<dbReference type="PANTHER" id="PTHR19963:SF30">
    <property type="entry name" value="ENDONUCLEASE_EXONUCLEASE_PHOSPHATASE DOMAIN-CONTAINING PROTEIN"/>
    <property type="match status" value="1"/>
</dbReference>
<evidence type="ECO:0000313" key="4">
    <source>
        <dbReference type="Proteomes" id="UP000515152"/>
    </source>
</evidence>
<dbReference type="PANTHER" id="PTHR19963">
    <property type="entry name" value="CCHC-TYPE DOMAIN-CONTAINING PROTEIN"/>
    <property type="match status" value="1"/>
</dbReference>
<dbReference type="OrthoDB" id="8814990at2759"/>
<dbReference type="PROSITE" id="PS50158">
    <property type="entry name" value="ZF_CCHC"/>
    <property type="match status" value="1"/>
</dbReference>
<evidence type="ECO:0000259" key="3">
    <source>
        <dbReference type="PROSITE" id="PS50158"/>
    </source>
</evidence>
<feature type="compositionally biased region" description="Polar residues" evidence="2">
    <location>
        <begin position="244"/>
        <end position="269"/>
    </location>
</feature>
<keyword evidence="4" id="KW-1185">Reference proteome</keyword>
<sequence length="309" mass="35022">MSDGEENAPDRLDAVNDAGRVREAIATARPVFMPETFTGVGREWSDWSEQFDLTAEVNNWNEPLKLKFMSLLLSGRARDMYSGLPSDAKENYALLKAAMARCFEPCDSDDWSRASFTARRRMHNETAREFGNALRRLATKAYPTADNYIRDMLARDQFFTHFSSGEFRISLRSAKPKTLEEAIDLASEMELLRNLEQTHLMPDAKVRGVVEHKPKSDQQMEVLLGMVEELRQEVKHLRTTVTNIQQSSKNATSTMFSRESGRASRNNVEPQGPLTQARGAGDGCWECGCSRHIKRNCPYLQGNYRGQVS</sequence>
<dbReference type="Proteomes" id="UP000515152">
    <property type="component" value="Chromosome 2"/>
</dbReference>
<dbReference type="RefSeq" id="XP_031415465.1">
    <property type="nucleotide sequence ID" value="XM_031559605.2"/>
</dbReference>